<dbReference type="EC" id="3.1.1.-" evidence="4"/>
<comment type="caution">
    <text evidence="4">The sequence shown here is derived from an EMBL/GenBank/DDBJ whole genome shotgun (WGS) entry which is preliminary data.</text>
</comment>
<dbReference type="AlphaFoldDB" id="A0A7Y9RQH4"/>
<feature type="domain" description="Alpha/beta hydrolase fold-3" evidence="3">
    <location>
        <begin position="129"/>
        <end position="334"/>
    </location>
</feature>
<keyword evidence="2 4" id="KW-0378">Hydrolase</keyword>
<dbReference type="InterPro" id="IPR050300">
    <property type="entry name" value="GDXG_lipolytic_enzyme"/>
</dbReference>
<protein>
    <submittedName>
        <fullName evidence="4">Acetyl esterase</fullName>
        <ecNumber evidence="4">3.1.1.-</ecNumber>
    </submittedName>
</protein>
<dbReference type="PROSITE" id="PS01173">
    <property type="entry name" value="LIPASE_GDXG_HIS"/>
    <property type="match status" value="1"/>
</dbReference>
<evidence type="ECO:0000256" key="1">
    <source>
        <dbReference type="ARBA" id="ARBA00010515"/>
    </source>
</evidence>
<keyword evidence="5" id="KW-1185">Reference proteome</keyword>
<organism evidence="4 5">
    <name type="scientific">Nocardioides perillae</name>
    <dbReference type="NCBI Taxonomy" id="1119534"/>
    <lineage>
        <taxon>Bacteria</taxon>
        <taxon>Bacillati</taxon>
        <taxon>Actinomycetota</taxon>
        <taxon>Actinomycetes</taxon>
        <taxon>Propionibacteriales</taxon>
        <taxon>Nocardioidaceae</taxon>
        <taxon>Nocardioides</taxon>
    </lineage>
</organism>
<dbReference type="InterPro" id="IPR013094">
    <property type="entry name" value="AB_hydrolase_3"/>
</dbReference>
<dbReference type="SUPFAM" id="SSF53474">
    <property type="entry name" value="alpha/beta-Hydrolases"/>
    <property type="match status" value="1"/>
</dbReference>
<evidence type="ECO:0000256" key="2">
    <source>
        <dbReference type="ARBA" id="ARBA00022801"/>
    </source>
</evidence>
<dbReference type="FunFam" id="3.40.50.1820:FF:000089">
    <property type="entry name" value="Alpha/beta hydrolase"/>
    <property type="match status" value="1"/>
</dbReference>
<name>A0A7Y9RQH4_9ACTN</name>
<comment type="similarity">
    <text evidence="1">Belongs to the 'GDXG' lipolytic enzyme family.</text>
</comment>
<dbReference type="GO" id="GO:0016787">
    <property type="term" value="F:hydrolase activity"/>
    <property type="evidence" value="ECO:0007669"/>
    <property type="project" value="UniProtKB-KW"/>
</dbReference>
<evidence type="ECO:0000259" key="3">
    <source>
        <dbReference type="Pfam" id="PF07859"/>
    </source>
</evidence>
<accession>A0A7Y9RQH4</accession>
<gene>
    <name evidence="4" type="ORF">BJ989_000971</name>
</gene>
<reference evidence="4 5" key="1">
    <citation type="submission" date="2020-07" db="EMBL/GenBank/DDBJ databases">
        <title>Sequencing the genomes of 1000 actinobacteria strains.</title>
        <authorList>
            <person name="Klenk H.-P."/>
        </authorList>
    </citation>
    <scope>NUCLEOTIDE SEQUENCE [LARGE SCALE GENOMIC DNA]</scope>
    <source>
        <strain evidence="4 5">DSM 24552</strain>
    </source>
</reference>
<dbReference type="RefSeq" id="WP_246283400.1">
    <property type="nucleotide sequence ID" value="NZ_JACCAC010000001.1"/>
</dbReference>
<dbReference type="PANTHER" id="PTHR48081">
    <property type="entry name" value="AB HYDROLASE SUPERFAMILY PROTEIN C4A8.06C"/>
    <property type="match status" value="1"/>
</dbReference>
<evidence type="ECO:0000313" key="5">
    <source>
        <dbReference type="Proteomes" id="UP000544110"/>
    </source>
</evidence>
<sequence>MTTTSLPARAARIAHLARTHVEAGVLMGAMALPAPVQRRLAGKPVVVEGQELDVETQLMLRLQAATQKPVETLPIPAGRVALAHGAGIAGGRQPIGETRDLQVAGMAARLYVPRALVGTATRPTGDPTLVFFHGGGWIYGDLDSHDATCRVLAERAGVRVVAVDYRLAPEATFPAAHDDCVAAYRWVVEHASDLGADVDRLAVGGDSAGGCLAATTAIAAAREGLPLAFQLLVYPATDMTRSHDSHRTFAQGFYLSAEFMDLAAESYLPHEADRRDPRASPLFADLPEGLAPAYVCTAGFDPLRDEGEAYAAKLREAGVEVELHRFGALIHSFFNVVGVGRTSRAAVQDIAEALRRGLS</sequence>
<dbReference type="Proteomes" id="UP000544110">
    <property type="component" value="Unassembled WGS sequence"/>
</dbReference>
<dbReference type="EMBL" id="JACCAC010000001">
    <property type="protein sequence ID" value="NYG54667.1"/>
    <property type="molecule type" value="Genomic_DNA"/>
</dbReference>
<dbReference type="PANTHER" id="PTHR48081:SF8">
    <property type="entry name" value="ALPHA_BETA HYDROLASE FOLD-3 DOMAIN-CONTAINING PROTEIN-RELATED"/>
    <property type="match status" value="1"/>
</dbReference>
<dbReference type="InterPro" id="IPR029058">
    <property type="entry name" value="AB_hydrolase_fold"/>
</dbReference>
<dbReference type="Pfam" id="PF07859">
    <property type="entry name" value="Abhydrolase_3"/>
    <property type="match status" value="1"/>
</dbReference>
<evidence type="ECO:0000313" key="4">
    <source>
        <dbReference type="EMBL" id="NYG54667.1"/>
    </source>
</evidence>
<dbReference type="Gene3D" id="3.40.50.1820">
    <property type="entry name" value="alpha/beta hydrolase"/>
    <property type="match status" value="1"/>
</dbReference>
<proteinExistence type="inferred from homology"/>
<dbReference type="InterPro" id="IPR002168">
    <property type="entry name" value="Lipase_GDXG_HIS_AS"/>
</dbReference>